<name>A0ABM1MKI0_NICVS</name>
<evidence type="ECO:0000313" key="3">
    <source>
        <dbReference type="RefSeq" id="XP_017775080.1"/>
    </source>
</evidence>
<proteinExistence type="predicted"/>
<dbReference type="SUPFAM" id="SSF47266">
    <property type="entry name" value="4-helical cytokines"/>
    <property type="match status" value="1"/>
</dbReference>
<dbReference type="RefSeq" id="XP_017775080.1">
    <property type="nucleotide sequence ID" value="XM_017919591.1"/>
</dbReference>
<gene>
    <name evidence="3" type="primary">LOC108561586</name>
</gene>
<dbReference type="GeneID" id="108561586"/>
<dbReference type="Proteomes" id="UP000695000">
    <property type="component" value="Unplaced"/>
</dbReference>
<accession>A0ABM1MKI0</accession>
<keyword evidence="2" id="KW-1185">Reference proteome</keyword>
<feature type="region of interest" description="Disordered" evidence="1">
    <location>
        <begin position="1"/>
        <end position="26"/>
    </location>
</feature>
<dbReference type="InterPro" id="IPR009079">
    <property type="entry name" value="4_helix_cytokine-like_core"/>
</dbReference>
<evidence type="ECO:0000313" key="2">
    <source>
        <dbReference type="Proteomes" id="UP000695000"/>
    </source>
</evidence>
<sequence length="212" mass="24843">MEEERLSSKPKWINPCGIRRDQDEQDTYTEVPQVSEKDLLTQIIAQANIALTNAKQFQNEFALKTFNSDPESLHTQWQANHYDWLPLTMMDSEQIPELNMKNSLIDIYEHLQKFAVGLEQIVWDQEDNRGAFLKNFTDTEYNLRSLLCEIQMAIIELGLSQKPDITRDLMGPDFRSITDATERNLRDWLIYRDYMSALDYTVKAFGNIYATF</sequence>
<organism evidence="2 3">
    <name type="scientific">Nicrophorus vespilloides</name>
    <name type="common">Boreal carrion beetle</name>
    <dbReference type="NCBI Taxonomy" id="110193"/>
    <lineage>
        <taxon>Eukaryota</taxon>
        <taxon>Metazoa</taxon>
        <taxon>Ecdysozoa</taxon>
        <taxon>Arthropoda</taxon>
        <taxon>Hexapoda</taxon>
        <taxon>Insecta</taxon>
        <taxon>Pterygota</taxon>
        <taxon>Neoptera</taxon>
        <taxon>Endopterygota</taxon>
        <taxon>Coleoptera</taxon>
        <taxon>Polyphaga</taxon>
        <taxon>Staphyliniformia</taxon>
        <taxon>Silphidae</taxon>
        <taxon>Nicrophorinae</taxon>
        <taxon>Nicrophorus</taxon>
    </lineage>
</organism>
<evidence type="ECO:0000256" key="1">
    <source>
        <dbReference type="SAM" id="MobiDB-lite"/>
    </source>
</evidence>
<protein>
    <submittedName>
        <fullName evidence="3">Uncharacterized protein LOC108561586</fullName>
    </submittedName>
</protein>
<reference evidence="3" key="1">
    <citation type="submission" date="2025-08" db="UniProtKB">
        <authorList>
            <consortium name="RefSeq"/>
        </authorList>
    </citation>
    <scope>IDENTIFICATION</scope>
</reference>